<proteinExistence type="predicted"/>
<name>A0A0P9CY04_9CHLR</name>
<dbReference type="EMBL" id="LJCR01001435">
    <property type="protein sequence ID" value="KPV50366.1"/>
    <property type="molecule type" value="Genomic_DNA"/>
</dbReference>
<evidence type="ECO:0000256" key="1">
    <source>
        <dbReference type="SAM" id="Phobius"/>
    </source>
</evidence>
<keyword evidence="1" id="KW-0812">Transmembrane</keyword>
<evidence type="ECO:0000313" key="3">
    <source>
        <dbReference type="Proteomes" id="UP000050509"/>
    </source>
</evidence>
<sequence>FGPPRAHLRVPQLPTSPDDIRLGRFAEVWSALSVGLLLITTILIGLISRQWWIGLVSMLGIFAFLEALFKRRVQNFISNFVVGLALLTMMVLLLEFFKPVIVVLALLTGLLIIIDNARELRSPAD</sequence>
<keyword evidence="1" id="KW-0472">Membrane</keyword>
<feature type="transmembrane region" description="Helical" evidence="1">
    <location>
        <begin position="51"/>
        <end position="69"/>
    </location>
</feature>
<accession>A0A0P9CY04</accession>
<feature type="transmembrane region" description="Helical" evidence="1">
    <location>
        <begin position="100"/>
        <end position="117"/>
    </location>
</feature>
<dbReference type="AlphaFoldDB" id="A0A0P9CY04"/>
<feature type="transmembrane region" description="Helical" evidence="1">
    <location>
        <begin position="28"/>
        <end position="45"/>
    </location>
</feature>
<comment type="caution">
    <text evidence="2">The sequence shown here is derived from an EMBL/GenBank/DDBJ whole genome shotgun (WGS) entry which is preliminary data.</text>
</comment>
<evidence type="ECO:0000313" key="2">
    <source>
        <dbReference type="EMBL" id="KPV50366.1"/>
    </source>
</evidence>
<keyword evidence="1" id="KW-1133">Transmembrane helix</keyword>
<feature type="transmembrane region" description="Helical" evidence="1">
    <location>
        <begin position="76"/>
        <end position="94"/>
    </location>
</feature>
<dbReference type="Proteomes" id="UP000050509">
    <property type="component" value="Unassembled WGS sequence"/>
</dbReference>
<keyword evidence="3" id="KW-1185">Reference proteome</keyword>
<reference evidence="2 3" key="1">
    <citation type="submission" date="2015-09" db="EMBL/GenBank/DDBJ databases">
        <title>Draft genome sequence of Kouleothrix aurantiaca JCM 19913.</title>
        <authorList>
            <person name="Hemp J."/>
        </authorList>
    </citation>
    <scope>NUCLEOTIDE SEQUENCE [LARGE SCALE GENOMIC DNA]</scope>
    <source>
        <strain evidence="2 3">COM-B</strain>
    </source>
</reference>
<protein>
    <submittedName>
        <fullName evidence="2">Uncharacterized protein</fullName>
    </submittedName>
</protein>
<organism evidence="2 3">
    <name type="scientific">Kouleothrix aurantiaca</name>
    <dbReference type="NCBI Taxonomy" id="186479"/>
    <lineage>
        <taxon>Bacteria</taxon>
        <taxon>Bacillati</taxon>
        <taxon>Chloroflexota</taxon>
        <taxon>Chloroflexia</taxon>
        <taxon>Chloroflexales</taxon>
        <taxon>Roseiflexineae</taxon>
        <taxon>Roseiflexaceae</taxon>
        <taxon>Kouleothrix</taxon>
    </lineage>
</organism>
<gene>
    <name evidence="2" type="ORF">SE17_27375</name>
</gene>
<feature type="non-terminal residue" evidence="2">
    <location>
        <position position="1"/>
    </location>
</feature>